<organism evidence="5 6">
    <name type="scientific">Paractinoplanes lichenicola</name>
    <dbReference type="NCBI Taxonomy" id="2802976"/>
    <lineage>
        <taxon>Bacteria</taxon>
        <taxon>Bacillati</taxon>
        <taxon>Actinomycetota</taxon>
        <taxon>Actinomycetes</taxon>
        <taxon>Micromonosporales</taxon>
        <taxon>Micromonosporaceae</taxon>
        <taxon>Paractinoplanes</taxon>
    </lineage>
</organism>
<feature type="domain" description="Peptidase S33 tripeptidyl aminopeptidase-like C-terminal" evidence="4">
    <location>
        <begin position="388"/>
        <end position="490"/>
    </location>
</feature>
<accession>A0ABS1W026</accession>
<dbReference type="InterPro" id="IPR029058">
    <property type="entry name" value="AB_hydrolase_fold"/>
</dbReference>
<protein>
    <submittedName>
        <fullName evidence="5">Alpha/beta fold hydrolase</fullName>
    </submittedName>
</protein>
<dbReference type="InterPro" id="IPR051601">
    <property type="entry name" value="Serine_prot/Carboxylest_S33"/>
</dbReference>
<proteinExistence type="inferred from homology"/>
<evidence type="ECO:0000256" key="3">
    <source>
        <dbReference type="ARBA" id="ARBA00022801"/>
    </source>
</evidence>
<keyword evidence="2" id="KW-0732">Signal</keyword>
<dbReference type="Proteomes" id="UP000598996">
    <property type="component" value="Unassembled WGS sequence"/>
</dbReference>
<dbReference type="InterPro" id="IPR013595">
    <property type="entry name" value="Pept_S33_TAP-like_C"/>
</dbReference>
<reference evidence="5 6" key="1">
    <citation type="submission" date="2021-01" db="EMBL/GenBank/DDBJ databases">
        <title>Actinoplanes sp. nov. LDG1-01 isolated from lichen.</title>
        <authorList>
            <person name="Saeng-In P."/>
            <person name="Phongsopitanun W."/>
            <person name="Kanchanasin P."/>
            <person name="Yuki M."/>
            <person name="Kudo T."/>
            <person name="Ohkuma M."/>
            <person name="Tanasupawat S."/>
        </authorList>
    </citation>
    <scope>NUCLEOTIDE SEQUENCE [LARGE SCALE GENOMIC DNA]</scope>
    <source>
        <strain evidence="5 6">LDG1-01</strain>
    </source>
</reference>
<dbReference type="PANTHER" id="PTHR43248:SF29">
    <property type="entry name" value="TRIPEPTIDYL AMINOPEPTIDASE"/>
    <property type="match status" value="1"/>
</dbReference>
<keyword evidence="6" id="KW-1185">Reference proteome</keyword>
<evidence type="ECO:0000259" key="4">
    <source>
        <dbReference type="Pfam" id="PF08386"/>
    </source>
</evidence>
<comment type="similarity">
    <text evidence="1">Belongs to the peptidase S33 family.</text>
</comment>
<keyword evidence="3 5" id="KW-0378">Hydrolase</keyword>
<dbReference type="EMBL" id="JAENHO010000013">
    <property type="protein sequence ID" value="MBL7260090.1"/>
    <property type="molecule type" value="Genomic_DNA"/>
</dbReference>
<dbReference type="SUPFAM" id="SSF53474">
    <property type="entry name" value="alpha/beta-Hydrolases"/>
    <property type="match status" value="1"/>
</dbReference>
<name>A0ABS1W026_9ACTN</name>
<dbReference type="Gene3D" id="3.40.50.1820">
    <property type="entry name" value="alpha/beta hydrolase"/>
    <property type="match status" value="1"/>
</dbReference>
<dbReference type="RefSeq" id="WP_202996800.1">
    <property type="nucleotide sequence ID" value="NZ_JAENHO010000013.1"/>
</dbReference>
<evidence type="ECO:0000256" key="1">
    <source>
        <dbReference type="ARBA" id="ARBA00010088"/>
    </source>
</evidence>
<evidence type="ECO:0000256" key="2">
    <source>
        <dbReference type="ARBA" id="ARBA00022729"/>
    </source>
</evidence>
<evidence type="ECO:0000313" key="5">
    <source>
        <dbReference type="EMBL" id="MBL7260090.1"/>
    </source>
</evidence>
<evidence type="ECO:0000313" key="6">
    <source>
        <dbReference type="Proteomes" id="UP000598996"/>
    </source>
</evidence>
<dbReference type="GO" id="GO:0016787">
    <property type="term" value="F:hydrolase activity"/>
    <property type="evidence" value="ECO:0007669"/>
    <property type="project" value="UniProtKB-KW"/>
</dbReference>
<dbReference type="PANTHER" id="PTHR43248">
    <property type="entry name" value="2-SUCCINYL-6-HYDROXY-2,4-CYCLOHEXADIENE-1-CARBOXYLATE SYNTHASE"/>
    <property type="match status" value="1"/>
</dbReference>
<dbReference type="Pfam" id="PF08386">
    <property type="entry name" value="Abhydrolase_4"/>
    <property type="match status" value="1"/>
</dbReference>
<sequence>MDRRRGAVLVGLAGLLGAIIVAVPAAAAAPRLTWAACPADVPMAAPVAVQCATLPVPLDYRDPGGEQIEIMVSRIASTNPAKRRGILLLNPGGPGGTGLNQGAFLVSRGLPATVSDAYDLIGMDTRGVGHSTPMRCGFTLEDPYWANVPPYAVDDNAVNRQAVNRQAVIAKQVADKCAASDPQGRLRHISTANTARDLDRVRAALGEKTASFYGASYGTALGATYVSLFPKTTDRIVLDSNVGDTHLDRAGLRRYGLGFEQTFPGFAKWLAARHDAYGLGRTPQQVRRTYLRIAERLDKTPAPDGADGAVFRYLTFFGLYSEGLYGETARRWQTYLNPADAATTKAATPNPNDNNFTAFLATSCNDVDWPEDVATYRRAVAEDRKRYPLFGAATANIVPCAYWHHEPYEPPVEADDNGPANILILQNRYDPVTPWAGGKLLRDKFAKRSTLVTAEENGHGVYLTHTNACALNITTTYLVKGAMPARDTSCRPN</sequence>
<gene>
    <name evidence="5" type="ORF">JKJ07_37785</name>
</gene>
<comment type="caution">
    <text evidence="5">The sequence shown here is derived from an EMBL/GenBank/DDBJ whole genome shotgun (WGS) entry which is preliminary data.</text>
</comment>